<reference evidence="3 4" key="1">
    <citation type="submission" date="2021-03" db="EMBL/GenBank/DDBJ databases">
        <title>Actinomadura violae sp. nov., isolated from lichen in Thailand.</title>
        <authorList>
            <person name="Kanchanasin P."/>
            <person name="Saeng-In P."/>
            <person name="Phongsopitanun W."/>
            <person name="Yuki M."/>
            <person name="Kudo T."/>
            <person name="Ohkuma M."/>
            <person name="Tanasupawat S."/>
        </authorList>
    </citation>
    <scope>NUCLEOTIDE SEQUENCE [LARGE SCALE GENOMIC DNA]</scope>
    <source>
        <strain evidence="3 4">LCR2-06</strain>
    </source>
</reference>
<name>A0ABS3S8H7_9ACTN</name>
<evidence type="ECO:0000256" key="2">
    <source>
        <dbReference type="SAM" id="Phobius"/>
    </source>
</evidence>
<proteinExistence type="predicted"/>
<organism evidence="3 4">
    <name type="scientific">Actinomadura violacea</name>
    <dbReference type="NCBI Taxonomy" id="2819934"/>
    <lineage>
        <taxon>Bacteria</taxon>
        <taxon>Bacillati</taxon>
        <taxon>Actinomycetota</taxon>
        <taxon>Actinomycetes</taxon>
        <taxon>Streptosporangiales</taxon>
        <taxon>Thermomonosporaceae</taxon>
        <taxon>Actinomadura</taxon>
    </lineage>
</organism>
<feature type="transmembrane region" description="Helical" evidence="2">
    <location>
        <begin position="23"/>
        <end position="44"/>
    </location>
</feature>
<evidence type="ECO:0000256" key="1">
    <source>
        <dbReference type="SAM" id="MobiDB-lite"/>
    </source>
</evidence>
<dbReference type="Proteomes" id="UP000680206">
    <property type="component" value="Unassembled WGS sequence"/>
</dbReference>
<feature type="region of interest" description="Disordered" evidence="1">
    <location>
        <begin position="234"/>
        <end position="271"/>
    </location>
</feature>
<evidence type="ECO:0000313" key="3">
    <source>
        <dbReference type="EMBL" id="MBO2465314.1"/>
    </source>
</evidence>
<comment type="caution">
    <text evidence="3">The sequence shown here is derived from an EMBL/GenBank/DDBJ whole genome shotgun (WGS) entry which is preliminary data.</text>
</comment>
<keyword evidence="2" id="KW-0812">Transmembrane</keyword>
<evidence type="ECO:0000313" key="4">
    <source>
        <dbReference type="Proteomes" id="UP000680206"/>
    </source>
</evidence>
<evidence type="ECO:0008006" key="5">
    <source>
        <dbReference type="Google" id="ProtNLM"/>
    </source>
</evidence>
<feature type="compositionally biased region" description="Basic residues" evidence="1">
    <location>
        <begin position="255"/>
        <end position="271"/>
    </location>
</feature>
<dbReference type="EMBL" id="JAGEPF010000044">
    <property type="protein sequence ID" value="MBO2465314.1"/>
    <property type="molecule type" value="Genomic_DNA"/>
</dbReference>
<feature type="compositionally biased region" description="Low complexity" evidence="1">
    <location>
        <begin position="236"/>
        <end position="251"/>
    </location>
</feature>
<gene>
    <name evidence="3" type="ORF">J4709_47915</name>
</gene>
<keyword evidence="2" id="KW-0472">Membrane</keyword>
<keyword evidence="4" id="KW-1185">Reference proteome</keyword>
<keyword evidence="2" id="KW-1133">Transmembrane helix</keyword>
<protein>
    <recommendedName>
        <fullName evidence="5">NERD domain-containing protein</fullName>
    </recommendedName>
</protein>
<dbReference type="RefSeq" id="WP_208252158.1">
    <property type="nucleotide sequence ID" value="NZ_JAGEPF010000044.1"/>
</dbReference>
<accession>A0ABS3S8H7</accession>
<feature type="transmembrane region" description="Helical" evidence="2">
    <location>
        <begin position="50"/>
        <end position="70"/>
    </location>
</feature>
<sequence length="271" mass="27652">MYEVGRAGGYVSGQAWRRRLRGVLLAGAAVALGAAAAGCLVLAAPAGPPVPRVLAAVLAVAAGAGCAFACRRSARALRAAGRAAIGARSEREVRAAIRRTDPVAAGYGIVLGGRGGDCDAVVFTRWHGAAAIEVKTGHGKVTVDGDAMRVGRRVLHGNPARQAADGARLLARRLGGADVLAVVCVPGMTNRPFTASGVTVCGAQDLGRVLKAAPPVFGSADQARAAMERLWRESAAAEAGAGARGPRVRAPADARRRRRPPAGRSGRRQGR</sequence>